<dbReference type="InterPro" id="IPR036249">
    <property type="entry name" value="Thioredoxin-like_sf"/>
</dbReference>
<dbReference type="PANTHER" id="PTHR42852:SF17">
    <property type="entry name" value="THIOREDOXIN-LIKE PROTEIN HI_1115"/>
    <property type="match status" value="1"/>
</dbReference>
<dbReference type="SUPFAM" id="SSF52833">
    <property type="entry name" value="Thioredoxin-like"/>
    <property type="match status" value="1"/>
</dbReference>
<feature type="domain" description="Thioredoxin" evidence="1">
    <location>
        <begin position="29"/>
        <end position="164"/>
    </location>
</feature>
<dbReference type="EMBL" id="CP136600">
    <property type="protein sequence ID" value="WOH38429.1"/>
    <property type="molecule type" value="Genomic_DNA"/>
</dbReference>
<evidence type="ECO:0000313" key="3">
    <source>
        <dbReference type="Proteomes" id="UP001301442"/>
    </source>
</evidence>
<reference evidence="2 3" key="1">
    <citation type="submission" date="2023-09" db="EMBL/GenBank/DDBJ databases">
        <authorList>
            <person name="Qi X."/>
        </authorList>
    </citation>
    <scope>NUCLEOTIDE SEQUENCE [LARGE SCALE GENOMIC DNA]</scope>
    <source>
        <strain evidence="2 3">S1-1</strain>
    </source>
</reference>
<dbReference type="Pfam" id="PF00578">
    <property type="entry name" value="AhpC-TSA"/>
    <property type="match status" value="1"/>
</dbReference>
<dbReference type="PROSITE" id="PS51352">
    <property type="entry name" value="THIOREDOXIN_2"/>
    <property type="match status" value="1"/>
</dbReference>
<dbReference type="Proteomes" id="UP001301442">
    <property type="component" value="Chromosome"/>
</dbReference>
<dbReference type="InterPro" id="IPR000866">
    <property type="entry name" value="AhpC/TSA"/>
</dbReference>
<dbReference type="InterPro" id="IPR050553">
    <property type="entry name" value="Thioredoxin_ResA/DsbE_sf"/>
</dbReference>
<name>A0ABZ0GR63_9GAMM</name>
<dbReference type="RefSeq" id="WP_348397199.1">
    <property type="nucleotide sequence ID" value="NZ_CP136600.1"/>
</dbReference>
<dbReference type="CDD" id="cd02966">
    <property type="entry name" value="TlpA_like_family"/>
    <property type="match status" value="1"/>
</dbReference>
<accession>A0ABZ0GR63</accession>
<protein>
    <submittedName>
        <fullName evidence="2">TlpA disulfide reductase family protein</fullName>
    </submittedName>
</protein>
<proteinExistence type="predicted"/>
<dbReference type="InterPro" id="IPR013766">
    <property type="entry name" value="Thioredoxin_domain"/>
</dbReference>
<dbReference type="PANTHER" id="PTHR42852">
    <property type="entry name" value="THIOL:DISULFIDE INTERCHANGE PROTEIN DSBE"/>
    <property type="match status" value="1"/>
</dbReference>
<evidence type="ECO:0000259" key="1">
    <source>
        <dbReference type="PROSITE" id="PS51352"/>
    </source>
</evidence>
<organism evidence="2 3">
    <name type="scientific">Thalassotalea fonticola</name>
    <dbReference type="NCBI Taxonomy" id="3065649"/>
    <lineage>
        <taxon>Bacteria</taxon>
        <taxon>Pseudomonadati</taxon>
        <taxon>Pseudomonadota</taxon>
        <taxon>Gammaproteobacteria</taxon>
        <taxon>Alteromonadales</taxon>
        <taxon>Colwelliaceae</taxon>
        <taxon>Thalassotalea</taxon>
    </lineage>
</organism>
<keyword evidence="3" id="KW-1185">Reference proteome</keyword>
<gene>
    <name evidence="2" type="ORF">RI844_04120</name>
</gene>
<dbReference type="Gene3D" id="3.40.30.10">
    <property type="entry name" value="Glutaredoxin"/>
    <property type="match status" value="1"/>
</dbReference>
<sequence>MKGFIAQLFIIALVVNLVSMVRETSMLSSWDKDTAPNFELTGLGEEQTFIYQTPNSKEHKTVVYFFAPWCSICRISIQNLQSLYERDNNISVVAVALDFVNKKEVSDFSNKLNLSLPILYGNEEVKQRYQVSAYPSYYVVNYLGEIEHRSMGYSTELGLFLRSR</sequence>
<evidence type="ECO:0000313" key="2">
    <source>
        <dbReference type="EMBL" id="WOH38429.1"/>
    </source>
</evidence>